<feature type="domain" description="Fe-containing alcohol dehydrogenase-like C-terminal" evidence="3">
    <location>
        <begin position="209"/>
        <end position="386"/>
    </location>
</feature>
<dbReference type="Pfam" id="PF25137">
    <property type="entry name" value="ADH_Fe_C"/>
    <property type="match status" value="1"/>
</dbReference>
<reference evidence="4 5" key="1">
    <citation type="journal article" date="2019" name="Int. J. Syst. Evol. Microbiol.">
        <title>The Global Catalogue of Microorganisms (GCM) 10K type strain sequencing project: providing services to taxonomists for standard genome sequencing and annotation.</title>
        <authorList>
            <consortium name="The Broad Institute Genomics Platform"/>
            <consortium name="The Broad Institute Genome Sequencing Center for Infectious Disease"/>
            <person name="Wu L."/>
            <person name="Ma J."/>
        </authorList>
    </citation>
    <scope>NUCLEOTIDE SEQUENCE [LARGE SCALE GENOMIC DNA]</scope>
    <source>
        <strain evidence="4 5">CGMCC 1.10594</strain>
    </source>
</reference>
<evidence type="ECO:0000259" key="2">
    <source>
        <dbReference type="Pfam" id="PF00465"/>
    </source>
</evidence>
<protein>
    <submittedName>
        <fullName evidence="4">Iron-containing alcohol dehydrogenase family protein</fullName>
    </submittedName>
</protein>
<dbReference type="InterPro" id="IPR001670">
    <property type="entry name" value="ADH_Fe/GldA"/>
</dbReference>
<accession>A0ABD6CYF7</accession>
<evidence type="ECO:0000256" key="1">
    <source>
        <dbReference type="ARBA" id="ARBA00023002"/>
    </source>
</evidence>
<dbReference type="CDD" id="cd14866">
    <property type="entry name" value="Fe-ADH-like"/>
    <property type="match status" value="1"/>
</dbReference>
<name>A0ABD6CYF7_9EURY</name>
<dbReference type="GO" id="GO:0016491">
    <property type="term" value="F:oxidoreductase activity"/>
    <property type="evidence" value="ECO:0007669"/>
    <property type="project" value="UniProtKB-KW"/>
</dbReference>
<dbReference type="EMBL" id="JBHUDL010000009">
    <property type="protein sequence ID" value="MFD1633453.1"/>
    <property type="molecule type" value="Genomic_DNA"/>
</dbReference>
<dbReference type="Gene3D" id="3.40.50.1970">
    <property type="match status" value="1"/>
</dbReference>
<evidence type="ECO:0000259" key="3">
    <source>
        <dbReference type="Pfam" id="PF25137"/>
    </source>
</evidence>
<dbReference type="AlphaFoldDB" id="A0ABD6CYF7"/>
<feature type="domain" description="Alcohol dehydrogenase iron-type/glycerol dehydrogenase GldA" evidence="2">
    <location>
        <begin position="17"/>
        <end position="162"/>
    </location>
</feature>
<comment type="caution">
    <text evidence="4">The sequence shown here is derived from an EMBL/GenBank/DDBJ whole genome shotgun (WGS) entry which is preliminary data.</text>
</comment>
<keyword evidence="1" id="KW-0560">Oxidoreductase</keyword>
<dbReference type="Pfam" id="PF00465">
    <property type="entry name" value="Fe-ADH"/>
    <property type="match status" value="1"/>
</dbReference>
<dbReference type="InterPro" id="IPR056798">
    <property type="entry name" value="ADH_Fe_C"/>
</dbReference>
<sequence length="404" mass="41272">MPTDAPSDRQFTFDYDPGELRCGRGCVAGLGDILAARGLDTALVVTGSNVGATPAVMDPVTAGLGDRLAGVFDETTPEKHLRTGLAGARRARREGIDALVAVGSGSSLDVAKVIVALASHEDPAAAAEQAVETGTVPVGADPLPIVAVPTTLAGADLSVIAGVGLSLDPAETPAHEIPNGSLSDARLMPTALCYDPVLFETTPTSVLTASAMNGFDKAVECLYSPYATPVTDATATRALSLMSAGFPTLPAESMDADRLYDAVCGVVLAQYGISTPGTYRASIIHAFGHGFSHDYDAHQGVVHGILAPHVLRYVFDQVHARRDLLAKALGVDDGTDPADAVATAVAGVAADLGLPAKLRALDGLARDDLSGIAAEIHGDGLMDAAPAGVDPTPTEIRSVLDAAW</sequence>
<gene>
    <name evidence="4" type="ORF">ACFSBJ_06850</name>
</gene>
<evidence type="ECO:0000313" key="5">
    <source>
        <dbReference type="Proteomes" id="UP001597075"/>
    </source>
</evidence>
<evidence type="ECO:0000313" key="4">
    <source>
        <dbReference type="EMBL" id="MFD1633453.1"/>
    </source>
</evidence>
<dbReference type="PANTHER" id="PTHR11496:SF83">
    <property type="entry name" value="HYDROXYACID-OXOACID TRANSHYDROGENASE, MITOCHONDRIAL"/>
    <property type="match status" value="1"/>
</dbReference>
<dbReference type="SUPFAM" id="SSF56796">
    <property type="entry name" value="Dehydroquinate synthase-like"/>
    <property type="match status" value="1"/>
</dbReference>
<proteinExistence type="predicted"/>
<keyword evidence="5" id="KW-1185">Reference proteome</keyword>
<dbReference type="PANTHER" id="PTHR11496">
    <property type="entry name" value="ALCOHOL DEHYDROGENASE"/>
    <property type="match status" value="1"/>
</dbReference>
<organism evidence="4 5">
    <name type="scientific">Haloplanus ruber</name>
    <dbReference type="NCBI Taxonomy" id="869892"/>
    <lineage>
        <taxon>Archaea</taxon>
        <taxon>Methanobacteriati</taxon>
        <taxon>Methanobacteriota</taxon>
        <taxon>Stenosarchaea group</taxon>
        <taxon>Halobacteria</taxon>
        <taxon>Halobacteriales</taxon>
        <taxon>Haloferacaceae</taxon>
        <taxon>Haloplanus</taxon>
    </lineage>
</organism>
<dbReference type="InterPro" id="IPR039697">
    <property type="entry name" value="Alcohol_dehydrogenase_Fe"/>
</dbReference>
<dbReference type="RefSeq" id="WP_256405665.1">
    <property type="nucleotide sequence ID" value="NZ_CP187151.1"/>
</dbReference>
<dbReference type="Proteomes" id="UP001597075">
    <property type="component" value="Unassembled WGS sequence"/>
</dbReference>
<dbReference type="Gene3D" id="1.20.1090.10">
    <property type="entry name" value="Dehydroquinate synthase-like - alpha domain"/>
    <property type="match status" value="1"/>
</dbReference>